<accession>A0A9P6HJQ6</accession>
<reference evidence="1" key="2">
    <citation type="submission" date="2020-11" db="EMBL/GenBank/DDBJ databases">
        <authorList>
            <consortium name="DOE Joint Genome Institute"/>
            <person name="Kuo A."/>
            <person name="Miyauchi S."/>
            <person name="Kiss E."/>
            <person name="Drula E."/>
            <person name="Kohler A."/>
            <person name="Sanchez-Garcia M."/>
            <person name="Andreopoulos B."/>
            <person name="Barry K.W."/>
            <person name="Bonito G."/>
            <person name="Buee M."/>
            <person name="Carver A."/>
            <person name="Chen C."/>
            <person name="Cichocki N."/>
            <person name="Clum A."/>
            <person name="Culley D."/>
            <person name="Crous P.W."/>
            <person name="Fauchery L."/>
            <person name="Girlanda M."/>
            <person name="Hayes R."/>
            <person name="Keri Z."/>
            <person name="Labutti K."/>
            <person name="Lipzen A."/>
            <person name="Lombard V."/>
            <person name="Magnuson J."/>
            <person name="Maillard F."/>
            <person name="Morin E."/>
            <person name="Murat C."/>
            <person name="Nolan M."/>
            <person name="Ohm R."/>
            <person name="Pangilinan J."/>
            <person name="Pereira M."/>
            <person name="Perotto S."/>
            <person name="Peter M."/>
            <person name="Riley R."/>
            <person name="Sitrit Y."/>
            <person name="Stielow B."/>
            <person name="Szollosi G."/>
            <person name="Zifcakova L."/>
            <person name="Stursova M."/>
            <person name="Spatafora J.W."/>
            <person name="Tedersoo L."/>
            <person name="Vaario L.-M."/>
            <person name="Yamada A."/>
            <person name="Yan M."/>
            <person name="Wang P."/>
            <person name="Xu J."/>
            <person name="Bruns T."/>
            <person name="Baldrian P."/>
            <person name="Vilgalys R."/>
            <person name="Henrissat B."/>
            <person name="Grigoriev I.V."/>
            <person name="Hibbett D."/>
            <person name="Nagy L.G."/>
            <person name="Martin F.M."/>
        </authorList>
    </citation>
    <scope>NUCLEOTIDE SEQUENCE</scope>
    <source>
        <strain evidence="1">UH-Tt-Lm1</strain>
    </source>
</reference>
<reference evidence="1" key="1">
    <citation type="journal article" date="2020" name="Nat. Commun.">
        <title>Large-scale genome sequencing of mycorrhizal fungi provides insights into the early evolution of symbiotic traits.</title>
        <authorList>
            <person name="Miyauchi S."/>
            <person name="Kiss E."/>
            <person name="Kuo A."/>
            <person name="Drula E."/>
            <person name="Kohler A."/>
            <person name="Sanchez-Garcia M."/>
            <person name="Morin E."/>
            <person name="Andreopoulos B."/>
            <person name="Barry K.W."/>
            <person name="Bonito G."/>
            <person name="Buee M."/>
            <person name="Carver A."/>
            <person name="Chen C."/>
            <person name="Cichocki N."/>
            <person name="Clum A."/>
            <person name="Culley D."/>
            <person name="Crous P.W."/>
            <person name="Fauchery L."/>
            <person name="Girlanda M."/>
            <person name="Hayes R.D."/>
            <person name="Keri Z."/>
            <person name="LaButti K."/>
            <person name="Lipzen A."/>
            <person name="Lombard V."/>
            <person name="Magnuson J."/>
            <person name="Maillard F."/>
            <person name="Murat C."/>
            <person name="Nolan M."/>
            <person name="Ohm R.A."/>
            <person name="Pangilinan J."/>
            <person name="Pereira M.F."/>
            <person name="Perotto S."/>
            <person name="Peter M."/>
            <person name="Pfister S."/>
            <person name="Riley R."/>
            <person name="Sitrit Y."/>
            <person name="Stielow J.B."/>
            <person name="Szollosi G."/>
            <person name="Zifcakova L."/>
            <person name="Stursova M."/>
            <person name="Spatafora J.W."/>
            <person name="Tedersoo L."/>
            <person name="Vaario L.M."/>
            <person name="Yamada A."/>
            <person name="Yan M."/>
            <person name="Wang P."/>
            <person name="Xu J."/>
            <person name="Bruns T."/>
            <person name="Baldrian P."/>
            <person name="Vilgalys R."/>
            <person name="Dunand C."/>
            <person name="Henrissat B."/>
            <person name="Grigoriev I.V."/>
            <person name="Hibbett D."/>
            <person name="Nagy L.G."/>
            <person name="Martin F.M."/>
        </authorList>
    </citation>
    <scope>NUCLEOTIDE SEQUENCE</scope>
    <source>
        <strain evidence="1">UH-Tt-Lm1</strain>
    </source>
</reference>
<dbReference type="AlphaFoldDB" id="A0A9P6HJQ6"/>
<dbReference type="EMBL" id="WIUZ02000005">
    <property type="protein sequence ID" value="KAF9786804.1"/>
    <property type="molecule type" value="Genomic_DNA"/>
</dbReference>
<keyword evidence="2" id="KW-1185">Reference proteome</keyword>
<proteinExistence type="predicted"/>
<name>A0A9P6HJQ6_9AGAM</name>
<protein>
    <submittedName>
        <fullName evidence="1">Uncharacterized protein</fullName>
    </submittedName>
</protein>
<evidence type="ECO:0000313" key="1">
    <source>
        <dbReference type="EMBL" id="KAF9786804.1"/>
    </source>
</evidence>
<dbReference type="Proteomes" id="UP000736335">
    <property type="component" value="Unassembled WGS sequence"/>
</dbReference>
<evidence type="ECO:0000313" key="2">
    <source>
        <dbReference type="Proteomes" id="UP000736335"/>
    </source>
</evidence>
<dbReference type="OrthoDB" id="3011999at2759"/>
<gene>
    <name evidence="1" type="ORF">BJ322DRAFT_1106908</name>
</gene>
<sequence length="150" mass="16784">MAHAAQDPHPDIDHWLGNHHQVSDAKDGDAIHVFAIEHGTLYGTADNTKTYEVSFGLGPITIRIVIVIDFTKKTITVCVYGKLPFLPEFKIACGSGSLTDGITLKFNFKVISGTFTFYIKDKWLWLHYDVSVLGKHWKGDIKLIPLPYLA</sequence>
<organism evidence="1 2">
    <name type="scientific">Thelephora terrestris</name>
    <dbReference type="NCBI Taxonomy" id="56493"/>
    <lineage>
        <taxon>Eukaryota</taxon>
        <taxon>Fungi</taxon>
        <taxon>Dikarya</taxon>
        <taxon>Basidiomycota</taxon>
        <taxon>Agaricomycotina</taxon>
        <taxon>Agaricomycetes</taxon>
        <taxon>Thelephorales</taxon>
        <taxon>Thelephoraceae</taxon>
        <taxon>Thelephora</taxon>
    </lineage>
</organism>
<comment type="caution">
    <text evidence="1">The sequence shown here is derived from an EMBL/GenBank/DDBJ whole genome shotgun (WGS) entry which is preliminary data.</text>
</comment>